<dbReference type="Proteomes" id="UP000619743">
    <property type="component" value="Unassembled WGS sequence"/>
</dbReference>
<evidence type="ECO:0000313" key="2">
    <source>
        <dbReference type="Proteomes" id="UP000619743"/>
    </source>
</evidence>
<keyword evidence="2" id="KW-1185">Reference proteome</keyword>
<comment type="caution">
    <text evidence="1">The sequence shown here is derived from an EMBL/GenBank/DDBJ whole genome shotgun (WGS) entry which is preliminary data.</text>
</comment>
<organism evidence="1 2">
    <name type="scientific">Neiella marina</name>
    <dbReference type="NCBI Taxonomy" id="508461"/>
    <lineage>
        <taxon>Bacteria</taxon>
        <taxon>Pseudomonadati</taxon>
        <taxon>Pseudomonadota</taxon>
        <taxon>Gammaproteobacteria</taxon>
        <taxon>Alteromonadales</taxon>
        <taxon>Echinimonadaceae</taxon>
        <taxon>Neiella</taxon>
    </lineage>
</organism>
<sequence length="162" mass="18328">MLIQAKILQATPDVKVSMVKKISTDQASPQKFRPHGRFEYEPVDEDGTLLHVRCEGPFDAELLTAIKDIQQSPVLLNPCRKEIFQFSGCCIGIEEFVESATDYVGQLKRDGRAPKAVALVMPEELQGAWMMRDTYAGIYQRFNIPVTVVTTVTEAMQWLKDY</sequence>
<dbReference type="EMBL" id="BMDX01000004">
    <property type="protein sequence ID" value="GGA71821.1"/>
    <property type="molecule type" value="Genomic_DNA"/>
</dbReference>
<name>A0A8J2U3M1_9GAMM</name>
<evidence type="ECO:0000313" key="1">
    <source>
        <dbReference type="EMBL" id="GGA71821.1"/>
    </source>
</evidence>
<proteinExistence type="predicted"/>
<accession>A0A8J2U3M1</accession>
<dbReference type="AlphaFoldDB" id="A0A8J2U3M1"/>
<protein>
    <submittedName>
        <fullName evidence="1">Uncharacterized protein</fullName>
    </submittedName>
</protein>
<gene>
    <name evidence="1" type="ORF">GCM10011369_12020</name>
</gene>
<reference evidence="2" key="1">
    <citation type="journal article" date="2019" name="Int. J. Syst. Evol. Microbiol.">
        <title>The Global Catalogue of Microorganisms (GCM) 10K type strain sequencing project: providing services to taxonomists for standard genome sequencing and annotation.</title>
        <authorList>
            <consortium name="The Broad Institute Genomics Platform"/>
            <consortium name="The Broad Institute Genome Sequencing Center for Infectious Disease"/>
            <person name="Wu L."/>
            <person name="Ma J."/>
        </authorList>
    </citation>
    <scope>NUCLEOTIDE SEQUENCE [LARGE SCALE GENOMIC DNA]</scope>
    <source>
        <strain evidence="2">CGMCC 1.10130</strain>
    </source>
</reference>